<keyword evidence="4" id="KW-0677">Repeat</keyword>
<sequence>MPGSAFFSNWNFKTGDLCTFNGVTCNSNNTKVTKLYLGGYPGLTGRLDPFYLNMTSITELAVIPGTIDGTLPESLSSLTSLTLLSITGNLFRGEIPASIGNLRNLKTLDLSCNRLTGSIPWQIGGLPALTRLALSGNLLSGSVPVFLTQTLITVDLTANNLTGGLPVNAFPPSIQYLSLPRNQLSGSVYQILSRLNKLKYLDLGINQFTGGIPASIFSLPSITSLRLDRNIFSGELPSTVGQVNINVVDLSYNGFSGGIPPGFSVVTSLSVNNNQLTGEVPSEFLDRVLSSHIKLLDLRHNLLRSSNNLSAVIPAEGAAWCWASNSSASPTCSPEDVDGKFEKRPTELCKVG</sequence>
<gene>
    <name evidence="7" type="ORF">CEURO_LOCUS15943</name>
</gene>
<keyword evidence="2" id="KW-0433">Leucine-rich repeat</keyword>
<dbReference type="SUPFAM" id="SSF52058">
    <property type="entry name" value="L domain-like"/>
    <property type="match status" value="1"/>
</dbReference>
<dbReference type="Pfam" id="PF13855">
    <property type="entry name" value="LRR_8"/>
    <property type="match status" value="1"/>
</dbReference>
<evidence type="ECO:0000256" key="3">
    <source>
        <dbReference type="ARBA" id="ARBA00022729"/>
    </source>
</evidence>
<protein>
    <recommendedName>
        <fullName evidence="6">Leucine-rich repeat-containing N-terminal plant-type domain-containing protein</fullName>
    </recommendedName>
</protein>
<keyword evidence="5" id="KW-0472">Membrane</keyword>
<organism evidence="7 8">
    <name type="scientific">Cuscuta europaea</name>
    <name type="common">European dodder</name>
    <dbReference type="NCBI Taxonomy" id="41803"/>
    <lineage>
        <taxon>Eukaryota</taxon>
        <taxon>Viridiplantae</taxon>
        <taxon>Streptophyta</taxon>
        <taxon>Embryophyta</taxon>
        <taxon>Tracheophyta</taxon>
        <taxon>Spermatophyta</taxon>
        <taxon>Magnoliopsida</taxon>
        <taxon>eudicotyledons</taxon>
        <taxon>Gunneridae</taxon>
        <taxon>Pentapetalae</taxon>
        <taxon>asterids</taxon>
        <taxon>lamiids</taxon>
        <taxon>Solanales</taxon>
        <taxon>Convolvulaceae</taxon>
        <taxon>Cuscuteae</taxon>
        <taxon>Cuscuta</taxon>
        <taxon>Cuscuta subgen. Cuscuta</taxon>
    </lineage>
</organism>
<keyword evidence="3" id="KW-0732">Signal</keyword>
<evidence type="ECO:0000313" key="8">
    <source>
        <dbReference type="Proteomes" id="UP001152484"/>
    </source>
</evidence>
<evidence type="ECO:0000259" key="6">
    <source>
        <dbReference type="Pfam" id="PF08263"/>
    </source>
</evidence>
<dbReference type="InterPro" id="IPR013210">
    <property type="entry name" value="LRR_N_plant-typ"/>
</dbReference>
<dbReference type="PANTHER" id="PTHR48009:SF4">
    <property type="entry name" value="LEUCINE-RICH REPEAT (LRR) FAMILY PROTEIN"/>
    <property type="match status" value="1"/>
</dbReference>
<feature type="domain" description="Leucine-rich repeat-containing N-terminal plant-type" evidence="6">
    <location>
        <begin position="5"/>
        <end position="26"/>
    </location>
</feature>
<dbReference type="Gene3D" id="3.80.10.10">
    <property type="entry name" value="Ribonuclease Inhibitor"/>
    <property type="match status" value="3"/>
</dbReference>
<dbReference type="OrthoDB" id="676979at2759"/>
<dbReference type="FunFam" id="3.80.10.10:FF:000400">
    <property type="entry name" value="Nuclear pore complex protein NUP107"/>
    <property type="match status" value="1"/>
</dbReference>
<dbReference type="AlphaFoldDB" id="A0A9P1EFY9"/>
<dbReference type="PANTHER" id="PTHR48009">
    <property type="entry name" value="LEUCINE-RICH REPEAT (LRR) FAMILY PROTEIN"/>
    <property type="match status" value="1"/>
</dbReference>
<dbReference type="GO" id="GO:0016020">
    <property type="term" value="C:membrane"/>
    <property type="evidence" value="ECO:0007669"/>
    <property type="project" value="UniProtKB-SubCell"/>
</dbReference>
<reference evidence="7" key="1">
    <citation type="submission" date="2022-07" db="EMBL/GenBank/DDBJ databases">
        <authorList>
            <person name="Macas J."/>
            <person name="Novak P."/>
            <person name="Neumann P."/>
        </authorList>
    </citation>
    <scope>NUCLEOTIDE SEQUENCE</scope>
</reference>
<dbReference type="EMBL" id="CAMAPE010000043">
    <property type="protein sequence ID" value="CAH9102852.1"/>
    <property type="molecule type" value="Genomic_DNA"/>
</dbReference>
<evidence type="ECO:0000256" key="1">
    <source>
        <dbReference type="ARBA" id="ARBA00004370"/>
    </source>
</evidence>
<keyword evidence="8" id="KW-1185">Reference proteome</keyword>
<dbReference type="InterPro" id="IPR053213">
    <property type="entry name" value="RLP29"/>
</dbReference>
<name>A0A9P1EFY9_CUSEU</name>
<proteinExistence type="predicted"/>
<comment type="subcellular location">
    <subcellularLocation>
        <location evidence="1">Membrane</location>
    </subcellularLocation>
</comment>
<dbReference type="InterPro" id="IPR001611">
    <property type="entry name" value="Leu-rich_rpt"/>
</dbReference>
<dbReference type="Pfam" id="PF08263">
    <property type="entry name" value="LRRNT_2"/>
    <property type="match status" value="1"/>
</dbReference>
<dbReference type="PROSITE" id="PS51450">
    <property type="entry name" value="LRR"/>
    <property type="match status" value="1"/>
</dbReference>
<dbReference type="Pfam" id="PF00560">
    <property type="entry name" value="LRR_1"/>
    <property type="match status" value="3"/>
</dbReference>
<accession>A0A9P1EFY9</accession>
<evidence type="ECO:0000256" key="4">
    <source>
        <dbReference type="ARBA" id="ARBA00022737"/>
    </source>
</evidence>
<evidence type="ECO:0000256" key="5">
    <source>
        <dbReference type="ARBA" id="ARBA00023136"/>
    </source>
</evidence>
<dbReference type="InterPro" id="IPR032675">
    <property type="entry name" value="LRR_dom_sf"/>
</dbReference>
<evidence type="ECO:0000313" key="7">
    <source>
        <dbReference type="EMBL" id="CAH9102852.1"/>
    </source>
</evidence>
<comment type="caution">
    <text evidence="7">The sequence shown here is derived from an EMBL/GenBank/DDBJ whole genome shotgun (WGS) entry which is preliminary data.</text>
</comment>
<evidence type="ECO:0000256" key="2">
    <source>
        <dbReference type="ARBA" id="ARBA00022614"/>
    </source>
</evidence>
<dbReference type="Proteomes" id="UP001152484">
    <property type="component" value="Unassembled WGS sequence"/>
</dbReference>